<accession>A0AAD3XF75</accession>
<evidence type="ECO:0000313" key="3">
    <source>
        <dbReference type="Proteomes" id="UP001279734"/>
    </source>
</evidence>
<proteinExistence type="predicted"/>
<evidence type="ECO:0000313" key="2">
    <source>
        <dbReference type="EMBL" id="GMH02654.1"/>
    </source>
</evidence>
<sequence>MHEQYKPFQIHNPSNSEGSSNWPPGELLFCLRIDLDVKCALQEGLAMGGCLLRHHLICHSTKRENRWCISKGVNLNKSRYASITSLWTMGENSLNPGGTVPISAITIMEILVLFDSRAAFEKVEPNHNGMR</sequence>
<dbReference type="Proteomes" id="UP001279734">
    <property type="component" value="Unassembled WGS sequence"/>
</dbReference>
<organism evidence="2 3">
    <name type="scientific">Nepenthes gracilis</name>
    <name type="common">Slender pitcher plant</name>
    <dbReference type="NCBI Taxonomy" id="150966"/>
    <lineage>
        <taxon>Eukaryota</taxon>
        <taxon>Viridiplantae</taxon>
        <taxon>Streptophyta</taxon>
        <taxon>Embryophyta</taxon>
        <taxon>Tracheophyta</taxon>
        <taxon>Spermatophyta</taxon>
        <taxon>Magnoliopsida</taxon>
        <taxon>eudicotyledons</taxon>
        <taxon>Gunneridae</taxon>
        <taxon>Pentapetalae</taxon>
        <taxon>Caryophyllales</taxon>
        <taxon>Nepenthaceae</taxon>
        <taxon>Nepenthes</taxon>
    </lineage>
</organism>
<dbReference type="EMBL" id="BSYO01000003">
    <property type="protein sequence ID" value="GMH02654.1"/>
    <property type="molecule type" value="Genomic_DNA"/>
</dbReference>
<keyword evidence="3" id="KW-1185">Reference proteome</keyword>
<feature type="region of interest" description="Disordered" evidence="1">
    <location>
        <begin position="1"/>
        <end position="20"/>
    </location>
</feature>
<feature type="compositionally biased region" description="Polar residues" evidence="1">
    <location>
        <begin position="11"/>
        <end position="20"/>
    </location>
</feature>
<dbReference type="AlphaFoldDB" id="A0AAD3XF75"/>
<comment type="caution">
    <text evidence="2">The sequence shown here is derived from an EMBL/GenBank/DDBJ whole genome shotgun (WGS) entry which is preliminary data.</text>
</comment>
<protein>
    <submittedName>
        <fullName evidence="2">Uncharacterized protein</fullName>
    </submittedName>
</protein>
<evidence type="ECO:0000256" key="1">
    <source>
        <dbReference type="SAM" id="MobiDB-lite"/>
    </source>
</evidence>
<reference evidence="2" key="1">
    <citation type="submission" date="2023-05" db="EMBL/GenBank/DDBJ databases">
        <title>Nepenthes gracilis genome sequencing.</title>
        <authorList>
            <person name="Fukushima K."/>
        </authorList>
    </citation>
    <scope>NUCLEOTIDE SEQUENCE</scope>
    <source>
        <strain evidence="2">SING2019-196</strain>
    </source>
</reference>
<gene>
    <name evidence="2" type="ORF">Nepgr_004493</name>
</gene>
<name>A0AAD3XF75_NEPGR</name>